<keyword evidence="4" id="KW-1185">Reference proteome</keyword>
<organism evidence="3 4">
    <name type="scientific">Gilvimarinus gilvus</name>
    <dbReference type="NCBI Taxonomy" id="3058038"/>
    <lineage>
        <taxon>Bacteria</taxon>
        <taxon>Pseudomonadati</taxon>
        <taxon>Pseudomonadota</taxon>
        <taxon>Gammaproteobacteria</taxon>
        <taxon>Cellvibrionales</taxon>
        <taxon>Cellvibrionaceae</taxon>
        <taxon>Gilvimarinus</taxon>
    </lineage>
</organism>
<evidence type="ECO:0000313" key="3">
    <source>
        <dbReference type="EMBL" id="MDX6849769.1"/>
    </source>
</evidence>
<keyword evidence="1" id="KW-0812">Transmembrane</keyword>
<dbReference type="Gene3D" id="3.55.50.30">
    <property type="match status" value="1"/>
</dbReference>
<name>A0ABU4RYN4_9GAMM</name>
<feature type="domain" description="FecR protein" evidence="2">
    <location>
        <begin position="122"/>
        <end position="214"/>
    </location>
</feature>
<keyword evidence="1" id="KW-1133">Transmembrane helix</keyword>
<dbReference type="PANTHER" id="PTHR30273:SF2">
    <property type="entry name" value="PROTEIN FECR"/>
    <property type="match status" value="1"/>
</dbReference>
<sequence>MTNVYQLPRKDDVQAAAATWVAAIDRGLTVSEERQLQCWLAASSAHSVAMQEMTEHWEGLDVLERLAKLFPEASNSSAAASNPFSDWLTAGLSVAAIALFMVVTVAFWQTSLVPVYSGNIEKMATGVGQRTTYRLSDGSQLTLNTDTNIEINFTKYYRDIYLDKGELHIQVAKDRERPLRVFSNDKLVQAVGTAFNVELLRSGDVELVVTEGIVNTSRIEKKAGRVMSAASKVIESPILSQVKPGKRVVLSNDEPEVHALDARDVQSVLSWQRGELVFRGERLDDALREVERYTNQELILKDQSLAEVKIAGLFRTGDVKGLLASLEKNFSIKSRLIDSNKFELYKNN</sequence>
<protein>
    <submittedName>
        <fullName evidence="3">FecR domain-containing protein</fullName>
    </submittedName>
</protein>
<dbReference type="EMBL" id="JAXAFO010000015">
    <property type="protein sequence ID" value="MDX6849769.1"/>
    <property type="molecule type" value="Genomic_DNA"/>
</dbReference>
<evidence type="ECO:0000313" key="4">
    <source>
        <dbReference type="Proteomes" id="UP001273505"/>
    </source>
</evidence>
<dbReference type="PANTHER" id="PTHR30273">
    <property type="entry name" value="PERIPLASMIC SIGNAL SENSOR AND SIGMA FACTOR ACTIVATOR FECR-RELATED"/>
    <property type="match status" value="1"/>
</dbReference>
<accession>A0ABU4RYN4</accession>
<dbReference type="Pfam" id="PF04773">
    <property type="entry name" value="FecR"/>
    <property type="match status" value="1"/>
</dbReference>
<feature type="transmembrane region" description="Helical" evidence="1">
    <location>
        <begin position="87"/>
        <end position="108"/>
    </location>
</feature>
<dbReference type="InterPro" id="IPR006860">
    <property type="entry name" value="FecR"/>
</dbReference>
<dbReference type="Proteomes" id="UP001273505">
    <property type="component" value="Unassembled WGS sequence"/>
</dbReference>
<evidence type="ECO:0000256" key="1">
    <source>
        <dbReference type="SAM" id="Phobius"/>
    </source>
</evidence>
<dbReference type="InterPro" id="IPR012373">
    <property type="entry name" value="Ferrdict_sens_TM"/>
</dbReference>
<proteinExistence type="predicted"/>
<keyword evidence="1" id="KW-0472">Membrane</keyword>
<dbReference type="RefSeq" id="WP_302722431.1">
    <property type="nucleotide sequence ID" value="NZ_JAULRU010000548.1"/>
</dbReference>
<dbReference type="PIRSF" id="PIRSF018266">
    <property type="entry name" value="FecR"/>
    <property type="match status" value="1"/>
</dbReference>
<dbReference type="Gene3D" id="2.60.120.1440">
    <property type="match status" value="1"/>
</dbReference>
<comment type="caution">
    <text evidence="3">The sequence shown here is derived from an EMBL/GenBank/DDBJ whole genome shotgun (WGS) entry which is preliminary data.</text>
</comment>
<reference evidence="3 4" key="1">
    <citation type="submission" date="2023-11" db="EMBL/GenBank/DDBJ databases">
        <title>Gilvimarinus fulvus sp. nov., isolated from the surface of Kelp.</title>
        <authorList>
            <person name="Sun Y.Y."/>
            <person name="Gong Y."/>
            <person name="Du Z.J."/>
        </authorList>
    </citation>
    <scope>NUCLEOTIDE SEQUENCE [LARGE SCALE GENOMIC DNA]</scope>
    <source>
        <strain evidence="3 4">SDUM040013</strain>
    </source>
</reference>
<gene>
    <name evidence="3" type="ORF">SCD92_10395</name>
</gene>
<evidence type="ECO:0000259" key="2">
    <source>
        <dbReference type="Pfam" id="PF04773"/>
    </source>
</evidence>